<dbReference type="EC" id="3.6.1.23" evidence="2"/>
<name>A0A6C0IV63_9ZZZZ</name>
<evidence type="ECO:0000256" key="2">
    <source>
        <dbReference type="ARBA" id="ARBA00012379"/>
    </source>
</evidence>
<dbReference type="Pfam" id="PF00692">
    <property type="entry name" value="dUTPase"/>
    <property type="match status" value="1"/>
</dbReference>
<dbReference type="Gene3D" id="2.70.40.10">
    <property type="match status" value="1"/>
</dbReference>
<dbReference type="InterPro" id="IPR008181">
    <property type="entry name" value="dUTPase"/>
</dbReference>
<evidence type="ECO:0000256" key="1">
    <source>
        <dbReference type="ARBA" id="ARBA00006581"/>
    </source>
</evidence>
<proteinExistence type="inferred from homology"/>
<dbReference type="GO" id="GO:0006226">
    <property type="term" value="P:dUMP biosynthetic process"/>
    <property type="evidence" value="ECO:0007669"/>
    <property type="project" value="InterPro"/>
</dbReference>
<dbReference type="PANTHER" id="PTHR11241:SF0">
    <property type="entry name" value="DEOXYURIDINE 5'-TRIPHOSPHATE NUCLEOTIDOHYDROLASE"/>
    <property type="match status" value="1"/>
</dbReference>
<comment type="similarity">
    <text evidence="1">Belongs to the dUTPase family.</text>
</comment>
<feature type="domain" description="dUTPase-like" evidence="4">
    <location>
        <begin position="27"/>
        <end position="166"/>
    </location>
</feature>
<protein>
    <recommendedName>
        <fullName evidence="2">dUTP diphosphatase</fullName>
        <ecNumber evidence="2">3.6.1.23</ecNumber>
    </recommendedName>
</protein>
<dbReference type="GO" id="GO:0046081">
    <property type="term" value="P:dUTP catabolic process"/>
    <property type="evidence" value="ECO:0007669"/>
    <property type="project" value="InterPro"/>
</dbReference>
<dbReference type="EMBL" id="MN740255">
    <property type="protein sequence ID" value="QHT96286.1"/>
    <property type="molecule type" value="Genomic_DNA"/>
</dbReference>
<dbReference type="AlphaFoldDB" id="A0A6C0IV63"/>
<reference evidence="5" key="1">
    <citation type="journal article" date="2020" name="Nature">
        <title>Giant virus diversity and host interactions through global metagenomics.</title>
        <authorList>
            <person name="Schulz F."/>
            <person name="Roux S."/>
            <person name="Paez-Espino D."/>
            <person name="Jungbluth S."/>
            <person name="Walsh D.A."/>
            <person name="Denef V.J."/>
            <person name="McMahon K.D."/>
            <person name="Konstantinidis K.T."/>
            <person name="Eloe-Fadrosh E.A."/>
            <person name="Kyrpides N.C."/>
            <person name="Woyke T."/>
        </authorList>
    </citation>
    <scope>NUCLEOTIDE SEQUENCE</scope>
    <source>
        <strain evidence="5">GVMAG-M-3300024302-11</strain>
    </source>
</reference>
<dbReference type="GO" id="GO:0000287">
    <property type="term" value="F:magnesium ion binding"/>
    <property type="evidence" value="ECO:0007669"/>
    <property type="project" value="InterPro"/>
</dbReference>
<dbReference type="SUPFAM" id="SSF51283">
    <property type="entry name" value="dUTPase-like"/>
    <property type="match status" value="1"/>
</dbReference>
<keyword evidence="3" id="KW-0546">Nucleotide metabolism</keyword>
<evidence type="ECO:0000259" key="4">
    <source>
        <dbReference type="Pfam" id="PF00692"/>
    </source>
</evidence>
<evidence type="ECO:0000256" key="3">
    <source>
        <dbReference type="ARBA" id="ARBA00023080"/>
    </source>
</evidence>
<dbReference type="InterPro" id="IPR029054">
    <property type="entry name" value="dUTPase-like"/>
</dbReference>
<dbReference type="InterPro" id="IPR036157">
    <property type="entry name" value="dUTPase-like_sf"/>
</dbReference>
<organism evidence="5">
    <name type="scientific">viral metagenome</name>
    <dbReference type="NCBI Taxonomy" id="1070528"/>
    <lineage>
        <taxon>unclassified sequences</taxon>
        <taxon>metagenomes</taxon>
        <taxon>organismal metagenomes</taxon>
    </lineage>
</organism>
<sequence>MYILEIKIDDSVSNIVKEYYNQLQNRDSSDSGIDLVAIEDISVKPLQVGTIDFKIKCQMINIITTATFGEKGELDDSKYYPYYLYPRSSISKTPLGMANSIGIIDKDYRGNIMAKVRNFSIDDTYNITSGDRLFQICAPDLSPIKIMIVSTLTETSRGEGGFGSTGKTLQHV</sequence>
<accession>A0A6C0IV63</accession>
<dbReference type="PANTHER" id="PTHR11241">
    <property type="entry name" value="DEOXYURIDINE 5'-TRIPHOSPHATE NUCLEOTIDOHYDROLASE"/>
    <property type="match status" value="1"/>
</dbReference>
<dbReference type="GO" id="GO:0004170">
    <property type="term" value="F:dUTP diphosphatase activity"/>
    <property type="evidence" value="ECO:0007669"/>
    <property type="project" value="UniProtKB-EC"/>
</dbReference>
<evidence type="ECO:0000313" key="5">
    <source>
        <dbReference type="EMBL" id="QHT96286.1"/>
    </source>
</evidence>